<evidence type="ECO:0000256" key="1">
    <source>
        <dbReference type="ARBA" id="ARBA00008668"/>
    </source>
</evidence>
<proteinExistence type="inferred from homology"/>
<dbReference type="Gene3D" id="3.40.50.1110">
    <property type="entry name" value="SGNH hydrolase"/>
    <property type="match status" value="1"/>
</dbReference>
<protein>
    <recommendedName>
        <fullName evidence="4">GDSL esterase/lipase</fullName>
    </recommendedName>
</protein>
<dbReference type="PANTHER" id="PTHR22835:SF158">
    <property type="entry name" value="GDSL ESTERASE_LIPASE LIP-4-LIKE ISOFORM X1"/>
    <property type="match status" value="1"/>
</dbReference>
<dbReference type="EMBL" id="JACEIK010000553">
    <property type="protein sequence ID" value="MCD7458966.1"/>
    <property type="molecule type" value="Genomic_DNA"/>
</dbReference>
<dbReference type="PANTHER" id="PTHR22835">
    <property type="entry name" value="ZINC FINGER FYVE DOMAIN CONTAINING PROTEIN"/>
    <property type="match status" value="1"/>
</dbReference>
<dbReference type="InterPro" id="IPR036514">
    <property type="entry name" value="SGNH_hydro_sf"/>
</dbReference>
<evidence type="ECO:0000313" key="2">
    <source>
        <dbReference type="EMBL" id="MCD7458966.1"/>
    </source>
</evidence>
<accession>A0ABS8SJ88</accession>
<reference evidence="2 3" key="1">
    <citation type="journal article" date="2021" name="BMC Genomics">
        <title>Datura genome reveals duplications of psychoactive alkaloid biosynthetic genes and high mutation rate following tissue culture.</title>
        <authorList>
            <person name="Rajewski A."/>
            <person name="Carter-House D."/>
            <person name="Stajich J."/>
            <person name="Litt A."/>
        </authorList>
    </citation>
    <scope>NUCLEOTIDE SEQUENCE [LARGE SCALE GENOMIC DNA]</scope>
    <source>
        <strain evidence="2">AR-01</strain>
    </source>
</reference>
<name>A0ABS8SJ88_DATST</name>
<gene>
    <name evidence="2" type="ORF">HAX54_039717</name>
</gene>
<evidence type="ECO:0000313" key="3">
    <source>
        <dbReference type="Proteomes" id="UP000823775"/>
    </source>
</evidence>
<organism evidence="2 3">
    <name type="scientific">Datura stramonium</name>
    <name type="common">Jimsonweed</name>
    <name type="synonym">Common thornapple</name>
    <dbReference type="NCBI Taxonomy" id="4076"/>
    <lineage>
        <taxon>Eukaryota</taxon>
        <taxon>Viridiplantae</taxon>
        <taxon>Streptophyta</taxon>
        <taxon>Embryophyta</taxon>
        <taxon>Tracheophyta</taxon>
        <taxon>Spermatophyta</taxon>
        <taxon>Magnoliopsida</taxon>
        <taxon>eudicotyledons</taxon>
        <taxon>Gunneridae</taxon>
        <taxon>Pentapetalae</taxon>
        <taxon>asterids</taxon>
        <taxon>lamiids</taxon>
        <taxon>Solanales</taxon>
        <taxon>Solanaceae</taxon>
        <taxon>Solanoideae</taxon>
        <taxon>Datureae</taxon>
        <taxon>Datura</taxon>
    </lineage>
</organism>
<keyword evidence="3" id="KW-1185">Reference proteome</keyword>
<comment type="caution">
    <text evidence="2">The sequence shown here is derived from an EMBL/GenBank/DDBJ whole genome shotgun (WGS) entry which is preliminary data.</text>
</comment>
<dbReference type="Proteomes" id="UP000823775">
    <property type="component" value="Unassembled WGS sequence"/>
</dbReference>
<evidence type="ECO:0008006" key="4">
    <source>
        <dbReference type="Google" id="ProtNLM"/>
    </source>
</evidence>
<comment type="similarity">
    <text evidence="1">Belongs to the 'GDSL' lipolytic enzyme family.</text>
</comment>
<sequence>MGSIIKCVIHSVKAEEQQVCVCVKMESSISKTTCTFILILACFTISQLANVVVCECSRNVVIFNFGDSNSDTGGYPAAHGIRFGFPDGRTFFHQPSDRLCDGRLILDFLCKPLLLFFFCFLG</sequence>